<evidence type="ECO:0000313" key="9">
    <source>
        <dbReference type="RefSeq" id="XP_046599452.1"/>
    </source>
</evidence>
<sequence>MDSVAVTVPLRPPTKKMKKRKELDALAAPHAITRRNSGKRSSQVMQQISKELLTDSSDDRSEYWSVSTRGGRKCRGGRRSRSCPGFLRACSAFLACASILATATLIWLFIDVRQQLSALRTELDQVIAGNENVPDTLQKYHSLSRDLQNNQTIIFANLNDIKLQIANFTTQLSTLQHGLHDVQNTIKAAPELSSVPEELKSLKDNQATIGSQVNDLKNTVVSLKSSNTRIQDVQNNLLANITTLENSLATLSNNIQRPEAVLSDESKAQIESMRTEITQLVRNLTLLAENSTQYLKWTTENRKADLKQLGAVQEQVANVSTKIASLENECARITNVATMKDSVAKLSESLKAGNLELEEKLKQLDNRYNTLQNSSDAMLASIIKLQKLTASVTAQDANLTGKVLSRKDVGESSVTKLLGQVSDEGGTNGKSPSQSALDSVPVKPIRKSNTGGDGTT</sequence>
<name>A0ABM3GGP1_NEOLC</name>
<evidence type="ECO:0000256" key="1">
    <source>
        <dbReference type="SAM" id="Coils"/>
    </source>
</evidence>
<feature type="region of interest" description="Disordered" evidence="2">
    <location>
        <begin position="419"/>
        <end position="456"/>
    </location>
</feature>
<proteinExistence type="predicted"/>
<evidence type="ECO:0000256" key="3">
    <source>
        <dbReference type="SAM" id="Phobius"/>
    </source>
</evidence>
<dbReference type="InterPro" id="IPR042352">
    <property type="entry name" value="EFCAB14"/>
</dbReference>
<accession>A0ABM3GGP1</accession>
<feature type="transmembrane region" description="Helical" evidence="3">
    <location>
        <begin position="85"/>
        <end position="110"/>
    </location>
</feature>
<keyword evidence="3" id="KW-0472">Membrane</keyword>
<dbReference type="RefSeq" id="XP_046599446.1">
    <property type="nucleotide sequence ID" value="XM_046743490.1"/>
</dbReference>
<dbReference type="RefSeq" id="XP_046599452.1">
    <property type="nucleotide sequence ID" value="XM_046743496.1"/>
</dbReference>
<dbReference type="RefSeq" id="XP_046599470.1">
    <property type="nucleotide sequence ID" value="XM_046743514.1"/>
</dbReference>
<dbReference type="RefSeq" id="XP_046599432.1">
    <property type="nucleotide sequence ID" value="XM_046743476.1"/>
</dbReference>
<evidence type="ECO:0000256" key="2">
    <source>
        <dbReference type="SAM" id="MobiDB-lite"/>
    </source>
</evidence>
<keyword evidence="3" id="KW-0812">Transmembrane</keyword>
<evidence type="ECO:0000313" key="4">
    <source>
        <dbReference type="Proteomes" id="UP000829291"/>
    </source>
</evidence>
<feature type="coiled-coil region" evidence="1">
    <location>
        <begin position="234"/>
        <end position="374"/>
    </location>
</feature>
<evidence type="ECO:0000313" key="5">
    <source>
        <dbReference type="RefSeq" id="XP_046599432.1"/>
    </source>
</evidence>
<organism evidence="4 5">
    <name type="scientific">Neodiprion lecontei</name>
    <name type="common">Redheaded pine sawfly</name>
    <dbReference type="NCBI Taxonomy" id="441921"/>
    <lineage>
        <taxon>Eukaryota</taxon>
        <taxon>Metazoa</taxon>
        <taxon>Ecdysozoa</taxon>
        <taxon>Arthropoda</taxon>
        <taxon>Hexapoda</taxon>
        <taxon>Insecta</taxon>
        <taxon>Pterygota</taxon>
        <taxon>Neoptera</taxon>
        <taxon>Endopterygota</taxon>
        <taxon>Hymenoptera</taxon>
        <taxon>Tenthredinoidea</taxon>
        <taxon>Diprionidae</taxon>
        <taxon>Diprioninae</taxon>
        <taxon>Neodiprion</taxon>
    </lineage>
</organism>
<gene>
    <name evidence="5 6 7 8 9 10 11" type="primary">LOC107219840</name>
</gene>
<evidence type="ECO:0000313" key="11">
    <source>
        <dbReference type="RefSeq" id="XP_046599470.1"/>
    </source>
</evidence>
<evidence type="ECO:0000313" key="10">
    <source>
        <dbReference type="RefSeq" id="XP_046599459.1"/>
    </source>
</evidence>
<feature type="region of interest" description="Disordered" evidence="2">
    <location>
        <begin position="1"/>
        <end position="26"/>
    </location>
</feature>
<dbReference type="RefSeq" id="XP_046599459.1">
    <property type="nucleotide sequence ID" value="XM_046743503.1"/>
</dbReference>
<keyword evidence="3" id="KW-1133">Transmembrane helix</keyword>
<keyword evidence="1" id="KW-0175">Coiled coil</keyword>
<dbReference type="RefSeq" id="XP_046599442.1">
    <property type="nucleotide sequence ID" value="XM_046743486.1"/>
</dbReference>
<reference evidence="5 6" key="1">
    <citation type="submission" date="2025-05" db="UniProtKB">
        <authorList>
            <consortium name="RefSeq"/>
        </authorList>
    </citation>
    <scope>IDENTIFICATION</scope>
    <source>
        <tissue evidence="5 6">Thorax and Abdomen</tissue>
    </source>
</reference>
<dbReference type="PANTHER" id="PTHR15717">
    <property type="entry name" value="PROTEIN KIAA0494"/>
    <property type="match status" value="1"/>
</dbReference>
<evidence type="ECO:0000313" key="7">
    <source>
        <dbReference type="RefSeq" id="XP_046599442.1"/>
    </source>
</evidence>
<dbReference type="PANTHER" id="PTHR15717:SF2">
    <property type="entry name" value="EF-HAND CALCIUM-BINDING DOMAIN-CONTAINING PROTEIN 14"/>
    <property type="match status" value="1"/>
</dbReference>
<dbReference type="Gene3D" id="1.10.287.1490">
    <property type="match status" value="1"/>
</dbReference>
<evidence type="ECO:0000313" key="6">
    <source>
        <dbReference type="RefSeq" id="XP_046599434.1"/>
    </source>
</evidence>
<protein>
    <submittedName>
        <fullName evidence="5 6">Myosin type-2 heavy chain 1 isoform X1</fullName>
    </submittedName>
</protein>
<dbReference type="RefSeq" id="XP_046599434.1">
    <property type="nucleotide sequence ID" value="XM_046743478.1"/>
</dbReference>
<dbReference type="GeneID" id="107219840"/>
<evidence type="ECO:0000313" key="8">
    <source>
        <dbReference type="RefSeq" id="XP_046599446.1"/>
    </source>
</evidence>
<dbReference type="Proteomes" id="UP000829291">
    <property type="component" value="Chromosome 1"/>
</dbReference>
<keyword evidence="4" id="KW-1185">Reference proteome</keyword>